<reference evidence="5 6" key="1">
    <citation type="submission" date="2016-03" db="EMBL/GenBank/DDBJ databases">
        <title>Shallow-sea hydrothermal system.</title>
        <authorList>
            <person name="Tang K."/>
        </authorList>
    </citation>
    <scope>NUCLEOTIDE SEQUENCE [LARGE SCALE GENOMIC DNA]</scope>
    <source>
        <strain evidence="5 6">JLT9</strain>
    </source>
</reference>
<feature type="domain" description="ABC transporter" evidence="4">
    <location>
        <begin position="8"/>
        <end position="274"/>
    </location>
</feature>
<dbReference type="SUPFAM" id="SSF52540">
    <property type="entry name" value="P-loop containing nucleoside triphosphate hydrolases"/>
    <property type="match status" value="2"/>
</dbReference>
<dbReference type="GO" id="GO:0016887">
    <property type="term" value="F:ATP hydrolysis activity"/>
    <property type="evidence" value="ECO:0007669"/>
    <property type="project" value="InterPro"/>
</dbReference>
<dbReference type="InterPro" id="IPR003439">
    <property type="entry name" value="ABC_transporter-like_ATP-bd"/>
</dbReference>
<feature type="compositionally biased region" description="Basic and acidic residues" evidence="3">
    <location>
        <begin position="269"/>
        <end position="279"/>
    </location>
</feature>
<gene>
    <name evidence="5" type="ORF">SGUI_3217</name>
</gene>
<dbReference type="OrthoDB" id="3677453at2"/>
<dbReference type="GO" id="GO:0005886">
    <property type="term" value="C:plasma membrane"/>
    <property type="evidence" value="ECO:0007669"/>
    <property type="project" value="TreeGrafter"/>
</dbReference>
<name>A0A1B1NGR8_9MICO</name>
<feature type="region of interest" description="Disordered" evidence="3">
    <location>
        <begin position="79"/>
        <end position="103"/>
    </location>
</feature>
<dbReference type="InterPro" id="IPR017871">
    <property type="entry name" value="ABC_transporter-like_CS"/>
</dbReference>
<accession>A0A1B1NGR8</accession>
<dbReference type="AlphaFoldDB" id="A0A1B1NGR8"/>
<evidence type="ECO:0000313" key="5">
    <source>
        <dbReference type="EMBL" id="ANS80613.1"/>
    </source>
</evidence>
<dbReference type="InterPro" id="IPR003593">
    <property type="entry name" value="AAA+_ATPase"/>
</dbReference>
<dbReference type="PROSITE" id="PS50893">
    <property type="entry name" value="ABC_TRANSPORTER_2"/>
    <property type="match status" value="2"/>
</dbReference>
<protein>
    <submittedName>
        <fullName evidence="5">ABC transporter, ATP-binding protein</fullName>
    </submittedName>
</protein>
<dbReference type="SMART" id="SM00382">
    <property type="entry name" value="AAA"/>
    <property type="match status" value="2"/>
</dbReference>
<evidence type="ECO:0000256" key="1">
    <source>
        <dbReference type="ARBA" id="ARBA00022741"/>
    </source>
</evidence>
<dbReference type="PROSITE" id="PS00211">
    <property type="entry name" value="ABC_TRANSPORTER_1"/>
    <property type="match status" value="1"/>
</dbReference>
<dbReference type="PANTHER" id="PTHR24220">
    <property type="entry name" value="IMPORT ATP-BINDING PROTEIN"/>
    <property type="match status" value="1"/>
</dbReference>
<dbReference type="InterPro" id="IPR015854">
    <property type="entry name" value="ABC_transpr_LolD-like"/>
</dbReference>
<dbReference type="STRING" id="1758689.SGUI_3217"/>
<feature type="domain" description="ABC transporter" evidence="4">
    <location>
        <begin position="287"/>
        <end position="496"/>
    </location>
</feature>
<dbReference type="RefSeq" id="WP_066642113.1">
    <property type="nucleotide sequence ID" value="NZ_CP014989.1"/>
</dbReference>
<evidence type="ECO:0000259" key="4">
    <source>
        <dbReference type="PROSITE" id="PS50893"/>
    </source>
</evidence>
<keyword evidence="2 5" id="KW-0067">ATP-binding</keyword>
<dbReference type="KEGG" id="serj:SGUI_3217"/>
<proteinExistence type="predicted"/>
<organism evidence="5 6">
    <name type="scientific">Serinicoccus hydrothermalis</name>
    <dbReference type="NCBI Taxonomy" id="1758689"/>
    <lineage>
        <taxon>Bacteria</taxon>
        <taxon>Bacillati</taxon>
        <taxon>Actinomycetota</taxon>
        <taxon>Actinomycetes</taxon>
        <taxon>Micrococcales</taxon>
        <taxon>Ornithinimicrobiaceae</taxon>
        <taxon>Serinicoccus</taxon>
    </lineage>
</organism>
<dbReference type="GO" id="GO:0022857">
    <property type="term" value="F:transmembrane transporter activity"/>
    <property type="evidence" value="ECO:0007669"/>
    <property type="project" value="TreeGrafter"/>
</dbReference>
<dbReference type="EMBL" id="CP014989">
    <property type="protein sequence ID" value="ANS80613.1"/>
    <property type="molecule type" value="Genomic_DNA"/>
</dbReference>
<dbReference type="Proteomes" id="UP000092482">
    <property type="component" value="Chromosome"/>
</dbReference>
<evidence type="ECO:0000256" key="2">
    <source>
        <dbReference type="ARBA" id="ARBA00022840"/>
    </source>
</evidence>
<evidence type="ECO:0000256" key="3">
    <source>
        <dbReference type="SAM" id="MobiDB-lite"/>
    </source>
</evidence>
<dbReference type="InterPro" id="IPR027417">
    <property type="entry name" value="P-loop_NTPase"/>
</dbReference>
<dbReference type="PANTHER" id="PTHR24220:SF685">
    <property type="entry name" value="ABC TRANSPORTER RELATED"/>
    <property type="match status" value="1"/>
</dbReference>
<evidence type="ECO:0000313" key="6">
    <source>
        <dbReference type="Proteomes" id="UP000092482"/>
    </source>
</evidence>
<dbReference type="Gene3D" id="3.40.50.300">
    <property type="entry name" value="P-loop containing nucleotide triphosphate hydrolases"/>
    <property type="match status" value="2"/>
</dbReference>
<feature type="region of interest" description="Disordered" evidence="3">
    <location>
        <begin position="269"/>
        <end position="288"/>
    </location>
</feature>
<keyword evidence="1" id="KW-0547">Nucleotide-binding</keyword>
<dbReference type="Pfam" id="PF00005">
    <property type="entry name" value="ABC_tran"/>
    <property type="match status" value="2"/>
</dbReference>
<dbReference type="GO" id="GO:0005524">
    <property type="term" value="F:ATP binding"/>
    <property type="evidence" value="ECO:0007669"/>
    <property type="project" value="UniProtKB-KW"/>
</dbReference>
<keyword evidence="6" id="KW-1185">Reference proteome</keyword>
<sequence>MTGERGGLEVAGLGVALPDGTGGEQVILDGVDLTVHEGEVVVLLGPSGAGKSTLVSALLGLLPPGALVRGSARWHGALPPGAGADAGAGSGPATGTVDLLDPGRSTREKLRGRLAAWLPQAPVSSLTPVLTVRRHLVEKARVHVPRTQVDSTVATAMERHDVDPEWGARLPSQLSGGQAQRVSNALSLMGDPRLVLADEPTTGLDRPRAEAVGAALARLAREDGRAVLVVTHDLTLAEQVADRVVEIDAGRSAPAGPPEEVVRRVREARHHDAGRRAPRGDGNGHTLAGVDLTLRRGRGTLVREGVTLTVPADQVTGLMAPSGAGKTTLLRTLALLHPPAAGQVLLDGRPLRGTGHEVPARVRRRIAYLPQDPRQSVDPRWTLGRAVMEPLALAGRPHDRTVVAGLLEQVGLDPVLAGRRADEVSGGQLQRAVLARALALDADYLLLDEPTSMVDGATAQALVSAVHTHQHRSGCGVLVASHDEELLRTWCDTVVAW</sequence>